<keyword evidence="5 6" id="KW-0472">Membrane</keyword>
<evidence type="ECO:0000256" key="2">
    <source>
        <dbReference type="ARBA" id="ARBA00010199"/>
    </source>
</evidence>
<comment type="caution">
    <text evidence="7">The sequence shown here is derived from an EMBL/GenBank/DDBJ whole genome shotgun (WGS) entry which is preliminary data.</text>
</comment>
<dbReference type="SMR" id="A0A445HPM1"/>
<evidence type="ECO:0000256" key="6">
    <source>
        <dbReference type="SAM" id="Phobius"/>
    </source>
</evidence>
<dbReference type="EMBL" id="QZWG01000012">
    <property type="protein sequence ID" value="RZB75514.1"/>
    <property type="molecule type" value="Genomic_DNA"/>
</dbReference>
<keyword evidence="8" id="KW-1185">Reference proteome</keyword>
<protein>
    <submittedName>
        <fullName evidence="7">Protein DETOXIFICATION 42</fullName>
    </submittedName>
</protein>
<comment type="subcellular location">
    <subcellularLocation>
        <location evidence="1">Membrane</location>
        <topology evidence="1">Multi-pass membrane protein</topology>
    </subcellularLocation>
</comment>
<comment type="similarity">
    <text evidence="2">Belongs to the multi antimicrobial extrusion (MATE) (TC 2.A.66.1) family.</text>
</comment>
<dbReference type="PANTHER" id="PTHR42893">
    <property type="entry name" value="PROTEIN DETOXIFICATION 44, CHLOROPLASTIC-RELATED"/>
    <property type="match status" value="1"/>
</dbReference>
<feature type="transmembrane region" description="Helical" evidence="6">
    <location>
        <begin position="76"/>
        <end position="95"/>
    </location>
</feature>
<dbReference type="PANTHER" id="PTHR42893:SF4">
    <property type="entry name" value="PROTEIN DETOXIFICATION 42"/>
    <property type="match status" value="1"/>
</dbReference>
<evidence type="ECO:0000313" key="7">
    <source>
        <dbReference type="EMBL" id="RZB75514.1"/>
    </source>
</evidence>
<feature type="transmembrane region" description="Helical" evidence="6">
    <location>
        <begin position="146"/>
        <end position="167"/>
    </location>
</feature>
<feature type="transmembrane region" description="Helical" evidence="6">
    <location>
        <begin position="173"/>
        <end position="193"/>
    </location>
</feature>
<name>A0A445HPM1_GLYSO</name>
<dbReference type="GO" id="GO:0016020">
    <property type="term" value="C:membrane"/>
    <property type="evidence" value="ECO:0007669"/>
    <property type="project" value="UniProtKB-SubCell"/>
</dbReference>
<evidence type="ECO:0000256" key="4">
    <source>
        <dbReference type="ARBA" id="ARBA00022989"/>
    </source>
</evidence>
<organism evidence="7 8">
    <name type="scientific">Glycine soja</name>
    <name type="common">Wild soybean</name>
    <dbReference type="NCBI Taxonomy" id="3848"/>
    <lineage>
        <taxon>Eukaryota</taxon>
        <taxon>Viridiplantae</taxon>
        <taxon>Streptophyta</taxon>
        <taxon>Embryophyta</taxon>
        <taxon>Tracheophyta</taxon>
        <taxon>Spermatophyta</taxon>
        <taxon>Magnoliopsida</taxon>
        <taxon>eudicotyledons</taxon>
        <taxon>Gunneridae</taxon>
        <taxon>Pentapetalae</taxon>
        <taxon>rosids</taxon>
        <taxon>fabids</taxon>
        <taxon>Fabales</taxon>
        <taxon>Fabaceae</taxon>
        <taxon>Papilionoideae</taxon>
        <taxon>50 kb inversion clade</taxon>
        <taxon>NPAAA clade</taxon>
        <taxon>indigoferoid/millettioid clade</taxon>
        <taxon>Phaseoleae</taxon>
        <taxon>Glycine</taxon>
        <taxon>Glycine subgen. Soja</taxon>
    </lineage>
</organism>
<evidence type="ECO:0000256" key="3">
    <source>
        <dbReference type="ARBA" id="ARBA00022692"/>
    </source>
</evidence>
<keyword evidence="3 6" id="KW-0812">Transmembrane</keyword>
<gene>
    <name evidence="7" type="ORF">D0Y65_034110</name>
</gene>
<reference evidence="7 8" key="1">
    <citation type="submission" date="2018-09" db="EMBL/GenBank/DDBJ databases">
        <title>A high-quality reference genome of wild soybean provides a powerful tool to mine soybean genomes.</title>
        <authorList>
            <person name="Xie M."/>
            <person name="Chung C.Y.L."/>
            <person name="Li M.-W."/>
            <person name="Wong F.-L."/>
            <person name="Chan T.-F."/>
            <person name="Lam H.-M."/>
        </authorList>
    </citation>
    <scope>NUCLEOTIDE SEQUENCE [LARGE SCALE GENOMIC DNA]</scope>
    <source>
        <strain evidence="8">cv. W05</strain>
        <tissue evidence="7">Hypocotyl of etiolated seedlings</tissue>
    </source>
</reference>
<dbReference type="Proteomes" id="UP000289340">
    <property type="component" value="Chromosome 12"/>
</dbReference>
<accession>A0A445HPM1</accession>
<evidence type="ECO:0000256" key="1">
    <source>
        <dbReference type="ARBA" id="ARBA00004141"/>
    </source>
</evidence>
<dbReference type="AlphaFoldDB" id="A0A445HPM1"/>
<proteinExistence type="inferred from homology"/>
<evidence type="ECO:0000256" key="5">
    <source>
        <dbReference type="ARBA" id="ARBA00023136"/>
    </source>
</evidence>
<keyword evidence="4 6" id="KW-1133">Transmembrane helix</keyword>
<sequence>MEQVDLVPPSIKHLQLDRFLKNDKGMSASLVARQGPTSMAAFQAILAGAFANKDFDKATATASRVLQRHTLCKCDALFVILHMGLVLGLALAFILGTGLHFGAKIFTQDANVHHLIQIGIPFVAVTQPLNSLAFVFYGINFGASDFAYSAFSMVVVAILSIICLLILSSVGGFIGIWVALTIYMGLRAFAGFWRIGTGSGPWEFLRSS</sequence>
<feature type="transmembrane region" description="Helical" evidence="6">
    <location>
        <begin position="115"/>
        <end position="139"/>
    </location>
</feature>
<evidence type="ECO:0000313" key="8">
    <source>
        <dbReference type="Proteomes" id="UP000289340"/>
    </source>
</evidence>
<dbReference type="InterPro" id="IPR044644">
    <property type="entry name" value="DinF-like"/>
</dbReference>